<organism evidence="1 2">
    <name type="scientific">Micromonospora vinacea</name>
    <dbReference type="NCBI Taxonomy" id="709878"/>
    <lineage>
        <taxon>Bacteria</taxon>
        <taxon>Bacillati</taxon>
        <taxon>Actinomycetota</taxon>
        <taxon>Actinomycetes</taxon>
        <taxon>Micromonosporales</taxon>
        <taxon>Micromonosporaceae</taxon>
        <taxon>Micromonospora</taxon>
    </lineage>
</organism>
<comment type="caution">
    <text evidence="1">The sequence shown here is derived from an EMBL/GenBank/DDBJ whole genome shotgun (WGS) entry which is preliminary data.</text>
</comment>
<dbReference type="Proteomes" id="UP000631791">
    <property type="component" value="Unassembled WGS sequence"/>
</dbReference>
<dbReference type="EMBL" id="JADOTY010000001">
    <property type="protein sequence ID" value="MBG6105093.1"/>
    <property type="molecule type" value="Genomic_DNA"/>
</dbReference>
<evidence type="ECO:0000313" key="1">
    <source>
        <dbReference type="EMBL" id="MBG6105093.1"/>
    </source>
</evidence>
<gene>
    <name evidence="1" type="ORF">IW249_005507</name>
</gene>
<name>A0ABS0K8X7_9ACTN</name>
<accession>A0ABS0K8X7</accession>
<keyword evidence="2" id="KW-1185">Reference proteome</keyword>
<proteinExistence type="predicted"/>
<sequence>MTSTEPATWYANLASFYAEAAASITDAAGNVLLVKPT</sequence>
<evidence type="ECO:0000313" key="2">
    <source>
        <dbReference type="Proteomes" id="UP000631791"/>
    </source>
</evidence>
<protein>
    <submittedName>
        <fullName evidence="1">Uncharacterized protein</fullName>
    </submittedName>
</protein>
<reference evidence="1 2" key="1">
    <citation type="submission" date="2020-11" db="EMBL/GenBank/DDBJ databases">
        <title>Sequencing the genomes of 1000 actinobacteria strains.</title>
        <authorList>
            <person name="Klenk H.-P."/>
        </authorList>
    </citation>
    <scope>NUCLEOTIDE SEQUENCE [LARGE SCALE GENOMIC DNA]</scope>
    <source>
        <strain evidence="1 2">DSM 101695</strain>
    </source>
</reference>